<dbReference type="InterPro" id="IPR036390">
    <property type="entry name" value="WH_DNA-bd_sf"/>
</dbReference>
<dbReference type="Pfam" id="PF00126">
    <property type="entry name" value="HTH_1"/>
    <property type="match status" value="1"/>
</dbReference>
<dbReference type="PRINTS" id="PR00039">
    <property type="entry name" value="HTHLYSR"/>
</dbReference>
<evidence type="ECO:0000256" key="3">
    <source>
        <dbReference type="ARBA" id="ARBA00023125"/>
    </source>
</evidence>
<keyword evidence="7" id="KW-1185">Reference proteome</keyword>
<protein>
    <submittedName>
        <fullName evidence="6">LysR family transcriptional regulator</fullName>
    </submittedName>
</protein>
<evidence type="ECO:0000256" key="1">
    <source>
        <dbReference type="ARBA" id="ARBA00009437"/>
    </source>
</evidence>
<evidence type="ECO:0000313" key="6">
    <source>
        <dbReference type="EMBL" id="MBT0768237.1"/>
    </source>
</evidence>
<dbReference type="InterPro" id="IPR036388">
    <property type="entry name" value="WH-like_DNA-bd_sf"/>
</dbReference>
<proteinExistence type="inferred from homology"/>
<sequence>MANPAGPGRGSQLDLRLVTYFVAVAEHLSFGRAAQELRIAQPSLSRQIRRLEQIVGTRLLERHAQGSRLTLAGEVFLPRAIGLLRQADLAVQAAHHVLPGRALTIGYVEDLVVTPAVRDLRRLHPDAYVRTRHLHWDELRALDEGIVDAVLVRTPVPVPDADLDLFTVLDDEPQVLVLPLSHPLAGYDRLSPEDLADDSWVACTRTAPTWSGFWVLEPSPVNDSQPLAPLSAGRIEDKLEMIANGQALAVLPATDRRLSGRKDLAVVEATGFSPAGIAVATRPGETNSLVKDFQRLAKARVGFYRNTSELSSEEP</sequence>
<evidence type="ECO:0000256" key="2">
    <source>
        <dbReference type="ARBA" id="ARBA00023015"/>
    </source>
</evidence>
<dbReference type="InterPro" id="IPR000847">
    <property type="entry name" value="LysR_HTH_N"/>
</dbReference>
<dbReference type="Pfam" id="PF03466">
    <property type="entry name" value="LysR_substrate"/>
    <property type="match status" value="1"/>
</dbReference>
<comment type="similarity">
    <text evidence="1">Belongs to the LysR transcriptional regulatory family.</text>
</comment>
<evidence type="ECO:0000313" key="7">
    <source>
        <dbReference type="Proteomes" id="UP001197247"/>
    </source>
</evidence>
<feature type="domain" description="HTH lysR-type" evidence="5">
    <location>
        <begin position="13"/>
        <end position="70"/>
    </location>
</feature>
<comment type="caution">
    <text evidence="6">The sequence shown here is derived from an EMBL/GenBank/DDBJ whole genome shotgun (WGS) entry which is preliminary data.</text>
</comment>
<dbReference type="PANTHER" id="PTHR30346:SF0">
    <property type="entry name" value="HCA OPERON TRANSCRIPTIONAL ACTIVATOR HCAR"/>
    <property type="match status" value="1"/>
</dbReference>
<dbReference type="Gene3D" id="3.40.190.10">
    <property type="entry name" value="Periplasmic binding protein-like II"/>
    <property type="match status" value="2"/>
</dbReference>
<keyword evidence="4" id="KW-0804">Transcription</keyword>
<keyword evidence="3" id="KW-0238">DNA-binding</keyword>
<name>A0ABS5TAZ1_9ACTN</name>
<dbReference type="Gene3D" id="1.10.10.10">
    <property type="entry name" value="Winged helix-like DNA-binding domain superfamily/Winged helix DNA-binding domain"/>
    <property type="match status" value="1"/>
</dbReference>
<accession>A0ABS5TAZ1</accession>
<gene>
    <name evidence="6" type="ORF">KIH74_04845</name>
</gene>
<organism evidence="6 7">
    <name type="scientific">Kineosporia corallincola</name>
    <dbReference type="NCBI Taxonomy" id="2835133"/>
    <lineage>
        <taxon>Bacteria</taxon>
        <taxon>Bacillati</taxon>
        <taxon>Actinomycetota</taxon>
        <taxon>Actinomycetes</taxon>
        <taxon>Kineosporiales</taxon>
        <taxon>Kineosporiaceae</taxon>
        <taxon>Kineosporia</taxon>
    </lineage>
</organism>
<dbReference type="SUPFAM" id="SSF53850">
    <property type="entry name" value="Periplasmic binding protein-like II"/>
    <property type="match status" value="1"/>
</dbReference>
<dbReference type="Proteomes" id="UP001197247">
    <property type="component" value="Unassembled WGS sequence"/>
</dbReference>
<dbReference type="InterPro" id="IPR005119">
    <property type="entry name" value="LysR_subst-bd"/>
</dbReference>
<reference evidence="6 7" key="1">
    <citation type="submission" date="2021-05" db="EMBL/GenBank/DDBJ databases">
        <title>Kineosporia and Streptomyces sp. nov. two new marine actinobacteria isolated from Coral.</title>
        <authorList>
            <person name="Buangrab K."/>
            <person name="Sutthacheep M."/>
            <person name="Yeemin T."/>
            <person name="Harunari E."/>
            <person name="Igarashi Y."/>
            <person name="Kanchanasin P."/>
            <person name="Tanasupawat S."/>
            <person name="Phongsopitanun W."/>
        </authorList>
    </citation>
    <scope>NUCLEOTIDE SEQUENCE [LARGE SCALE GENOMIC DNA]</scope>
    <source>
        <strain evidence="6 7">J2-2</strain>
    </source>
</reference>
<dbReference type="RefSeq" id="WP_214154541.1">
    <property type="nucleotide sequence ID" value="NZ_JAHBAY010000002.1"/>
</dbReference>
<evidence type="ECO:0000256" key="4">
    <source>
        <dbReference type="ARBA" id="ARBA00023163"/>
    </source>
</evidence>
<keyword evidence="2" id="KW-0805">Transcription regulation</keyword>
<dbReference type="SUPFAM" id="SSF46785">
    <property type="entry name" value="Winged helix' DNA-binding domain"/>
    <property type="match status" value="1"/>
</dbReference>
<dbReference type="PROSITE" id="PS50931">
    <property type="entry name" value="HTH_LYSR"/>
    <property type="match status" value="1"/>
</dbReference>
<evidence type="ECO:0000259" key="5">
    <source>
        <dbReference type="PROSITE" id="PS50931"/>
    </source>
</evidence>
<dbReference type="EMBL" id="JAHBAY010000002">
    <property type="protein sequence ID" value="MBT0768237.1"/>
    <property type="molecule type" value="Genomic_DNA"/>
</dbReference>
<dbReference type="PANTHER" id="PTHR30346">
    <property type="entry name" value="TRANSCRIPTIONAL DUAL REGULATOR HCAR-RELATED"/>
    <property type="match status" value="1"/>
</dbReference>